<evidence type="ECO:0000256" key="4">
    <source>
        <dbReference type="ARBA" id="ARBA00023027"/>
    </source>
</evidence>
<evidence type="ECO:0000313" key="10">
    <source>
        <dbReference type="Proteomes" id="UP000242913"/>
    </source>
</evidence>
<feature type="compositionally biased region" description="Basic and acidic residues" evidence="6">
    <location>
        <begin position="164"/>
        <end position="186"/>
    </location>
</feature>
<feature type="domain" description="WWE" evidence="7">
    <location>
        <begin position="25"/>
        <end position="102"/>
    </location>
</feature>
<accession>A0A238BK99</accession>
<dbReference type="GO" id="GO:1990404">
    <property type="term" value="F:NAD+-protein mono-ADP-ribosyltransferase activity"/>
    <property type="evidence" value="ECO:0007669"/>
    <property type="project" value="TreeGrafter"/>
</dbReference>
<dbReference type="AlphaFoldDB" id="A0A238BK99"/>
<dbReference type="Pfam" id="PF05406">
    <property type="entry name" value="WGR"/>
    <property type="match status" value="1"/>
</dbReference>
<dbReference type="PROSITE" id="PS51977">
    <property type="entry name" value="WGR"/>
    <property type="match status" value="1"/>
</dbReference>
<keyword evidence="10" id="KW-1185">Reference proteome</keyword>
<evidence type="ECO:0000259" key="8">
    <source>
        <dbReference type="PROSITE" id="PS51977"/>
    </source>
</evidence>
<dbReference type="PROSITE" id="PS50918">
    <property type="entry name" value="WWE"/>
    <property type="match status" value="1"/>
</dbReference>
<dbReference type="SUPFAM" id="SSF117839">
    <property type="entry name" value="WWE domain"/>
    <property type="match status" value="1"/>
</dbReference>
<dbReference type="PANTHER" id="PTHR10459">
    <property type="entry name" value="DNA LIGASE"/>
    <property type="match status" value="1"/>
</dbReference>
<name>A0A238BK99_9BILA</name>
<keyword evidence="3" id="KW-0808">Transferase</keyword>
<dbReference type="Proteomes" id="UP000242913">
    <property type="component" value="Unassembled WGS sequence"/>
</dbReference>
<evidence type="ECO:0000256" key="6">
    <source>
        <dbReference type="SAM" id="MobiDB-lite"/>
    </source>
</evidence>
<dbReference type="EMBL" id="KZ270394">
    <property type="protein sequence ID" value="OZC05821.1"/>
    <property type="molecule type" value="Genomic_DNA"/>
</dbReference>
<dbReference type="EC" id="2.4.2.30" evidence="1"/>
<dbReference type="InterPro" id="IPR008893">
    <property type="entry name" value="WGR_domain"/>
</dbReference>
<organism evidence="9 10">
    <name type="scientific">Onchocerca flexuosa</name>
    <dbReference type="NCBI Taxonomy" id="387005"/>
    <lineage>
        <taxon>Eukaryota</taxon>
        <taxon>Metazoa</taxon>
        <taxon>Ecdysozoa</taxon>
        <taxon>Nematoda</taxon>
        <taxon>Chromadorea</taxon>
        <taxon>Rhabditida</taxon>
        <taxon>Spirurina</taxon>
        <taxon>Spiruromorpha</taxon>
        <taxon>Filarioidea</taxon>
        <taxon>Onchocercidae</taxon>
        <taxon>Onchocerca</taxon>
    </lineage>
</organism>
<evidence type="ECO:0000259" key="7">
    <source>
        <dbReference type="PROSITE" id="PS50918"/>
    </source>
</evidence>
<protein>
    <recommendedName>
        <fullName evidence="1">NAD(+) ADP-ribosyltransferase</fullName>
        <ecNumber evidence="1">2.4.2.30</ecNumber>
    </recommendedName>
</protein>
<evidence type="ECO:0000256" key="3">
    <source>
        <dbReference type="ARBA" id="ARBA00022679"/>
    </source>
</evidence>
<proteinExistence type="predicted"/>
<dbReference type="SMART" id="SM00773">
    <property type="entry name" value="WGR"/>
    <property type="match status" value="1"/>
</dbReference>
<keyword evidence="4" id="KW-0520">NAD</keyword>
<dbReference type="GO" id="GO:0070212">
    <property type="term" value="P:protein poly-ADP-ribosylation"/>
    <property type="evidence" value="ECO:0007669"/>
    <property type="project" value="TreeGrafter"/>
</dbReference>
<dbReference type="InterPro" id="IPR004170">
    <property type="entry name" value="WWE_dom"/>
</dbReference>
<dbReference type="SUPFAM" id="SSF142921">
    <property type="entry name" value="WGR domain-like"/>
    <property type="match status" value="1"/>
</dbReference>
<evidence type="ECO:0000256" key="1">
    <source>
        <dbReference type="ARBA" id="ARBA00012020"/>
    </source>
</evidence>
<feature type="domain" description="WGR" evidence="8">
    <location>
        <begin position="210"/>
        <end position="270"/>
    </location>
</feature>
<dbReference type="GO" id="GO:0005730">
    <property type="term" value="C:nucleolus"/>
    <property type="evidence" value="ECO:0007669"/>
    <property type="project" value="TreeGrafter"/>
</dbReference>
<dbReference type="PANTHER" id="PTHR10459:SF60">
    <property type="entry name" value="POLY [ADP-RIBOSE] POLYMERASE 2"/>
    <property type="match status" value="1"/>
</dbReference>
<dbReference type="GO" id="GO:0003950">
    <property type="term" value="F:NAD+ poly-ADP-ribosyltransferase activity"/>
    <property type="evidence" value="ECO:0007669"/>
    <property type="project" value="UniProtKB-EC"/>
</dbReference>
<evidence type="ECO:0000313" key="9">
    <source>
        <dbReference type="EMBL" id="OZC05821.1"/>
    </source>
</evidence>
<dbReference type="InterPro" id="IPR050800">
    <property type="entry name" value="ARTD/PARP"/>
</dbReference>
<evidence type="ECO:0000256" key="2">
    <source>
        <dbReference type="ARBA" id="ARBA00022676"/>
    </source>
</evidence>
<comment type="catalytic activity">
    <reaction evidence="5">
        <text>NAD(+) + (ADP-D-ribosyl)n-acceptor = nicotinamide + (ADP-D-ribosyl)n+1-acceptor + H(+).</text>
        <dbReference type="EC" id="2.4.2.30"/>
    </reaction>
</comment>
<dbReference type="InterPro" id="IPR036930">
    <property type="entry name" value="WGR_dom_sf"/>
</dbReference>
<sequence>MDESKLQIDFNLMKQKNLDTGFVRSVRCAIRNDEGVYRVWEYIDSKRRWRSVDPTSIIALENAFRDGLGNVKILLLGINFTADFESNLIRSDDGLMEYKIRSNVSNAEPSLSAKPVPRVERLRATKRIATRTDTPSLESKRKTKKKEDSKIDISGNDDNDEEEINKPERTSNSESQKSNDSDSITNKDMKKVILKGIAAVDPECRELIDTAHVYTESGDVYDALLNQTSAQHNNNKYFIMQLLESDGSKQYWVWFHWGRVGYKNVLKEGL</sequence>
<dbReference type="OrthoDB" id="5865348at2759"/>
<evidence type="ECO:0000256" key="5">
    <source>
        <dbReference type="ARBA" id="ARBA00033987"/>
    </source>
</evidence>
<dbReference type="InterPro" id="IPR037197">
    <property type="entry name" value="WWE_dom_sf"/>
</dbReference>
<gene>
    <name evidence="9" type="ORF">X798_07203</name>
</gene>
<feature type="region of interest" description="Disordered" evidence="6">
    <location>
        <begin position="106"/>
        <end position="186"/>
    </location>
</feature>
<reference evidence="9 10" key="1">
    <citation type="submission" date="2015-12" db="EMBL/GenBank/DDBJ databases">
        <title>Draft genome of the nematode, Onchocerca flexuosa.</title>
        <authorList>
            <person name="Mitreva M."/>
        </authorList>
    </citation>
    <scope>NUCLEOTIDE SEQUENCE [LARGE SCALE GENOMIC DNA]</scope>
    <source>
        <strain evidence="9">Red Deer</strain>
    </source>
</reference>
<keyword evidence="2" id="KW-0328">Glycosyltransferase</keyword>
<dbReference type="GO" id="GO:0006302">
    <property type="term" value="P:double-strand break repair"/>
    <property type="evidence" value="ECO:0007669"/>
    <property type="project" value="TreeGrafter"/>
</dbReference>